<evidence type="ECO:0000256" key="1">
    <source>
        <dbReference type="ARBA" id="ARBA00004123"/>
    </source>
</evidence>
<name>A0A194WTR9_MOLSC</name>
<dbReference type="InterPro" id="IPR024687">
    <property type="entry name" value="MMS19_C"/>
</dbReference>
<dbReference type="EMBL" id="KQ947427">
    <property type="protein sequence ID" value="KUJ11084.1"/>
    <property type="molecule type" value="Genomic_DNA"/>
</dbReference>
<feature type="domain" description="MMS19 N-terminal" evidence="7">
    <location>
        <begin position="61"/>
        <end position="323"/>
    </location>
</feature>
<dbReference type="GO" id="GO:0005634">
    <property type="term" value="C:nucleus"/>
    <property type="evidence" value="ECO:0007669"/>
    <property type="project" value="UniProtKB-SubCell"/>
</dbReference>
<feature type="domain" description="MMS19 C-terminal" evidence="6">
    <location>
        <begin position="871"/>
        <end position="1123"/>
    </location>
</feature>
<accession>A0A194WTR9</accession>
<dbReference type="STRING" id="149040.A0A194WTR9"/>
<dbReference type="Gene3D" id="1.25.10.10">
    <property type="entry name" value="Leucine-rich Repeat Variant"/>
    <property type="match status" value="1"/>
</dbReference>
<dbReference type="RefSeq" id="XP_018065439.1">
    <property type="nucleotide sequence ID" value="XM_018215831.1"/>
</dbReference>
<keyword evidence="5" id="KW-0227">DNA damage</keyword>
<dbReference type="GO" id="GO:0006281">
    <property type="term" value="P:DNA repair"/>
    <property type="evidence" value="ECO:0007669"/>
    <property type="project" value="UniProtKB-UniRule"/>
</dbReference>
<sequence>MANDRQDLQIWVNPPEDFDREIFLSGYVNELELGSYRIVDLFRDIRPYVENDQDLLGIAIALSFLPQLFKRLLSGNIPFLNSDKQLILKWLCQRISNDDDNPTFRAGLGEVVEAISAISDSEGFTGENAVEVVISIFALGKKMEYKDLKSETRAKVLRLVQKLFERYELRFNSRPGVNGFVTGVVDLAHFEKSPECLGVLFPLWSNISKTWGSELQSKKIAEKAFRSFYRYFPIDVQRNYAQPPVAPSLKQLAHLLEECITSNSIFADFAFKALLENLDSVQSAGTKLEILEMLLSCTSKYEIAIVQRWAEELWKNLKYEIWQAENEQVVQTSLNVLHAVSKTLATEDDGLDNSQSSLIRFINKIGIECNGKTQDSMQWLIPNGRIFHALATSSPRALYHITKSTIPKIYVKWQDTPLAKEKGYILVSLNHILKAHHGYYEPVQNWTQMFDQNKSKTFSALEACHNEINSMYDEAIQLSADQWIDRKSSVDVPELYLNTAKYEDLLVKSAIEGLALLVDIPRFYPETTRAKVVESILKIHATTLHEGTRLQCVSVLQDITTTQPGLWTNTILSGLWADIPHQISDAPDSAGDFEKLNDTITAFETMVEIGCHEVGRDNIMYQPSDLFAGSVWHRNFDALMRMLLLKLDEVLPSHVQYEFANAILITISKALGKFEDCLATARSSPLNIEPPPQRPEEGPYDYIVTHLYKSLHPEQRRHQRWQHTTEIEWFTYIRHFPNSSERQLDQLVQTIGEITLQVLRSKSTTDENNFLLRWNADTENNDCSALSSLFTEGIGGCDMLRMDEWQMDVRRGPDEKCLANVLAMYMVAGTRPHNERELRLDFHNAGLYMMAGYIGFDIRARSEFREGNFDCSPLSRQSMLWYIQLIVNKFTSPSEDPEDSHLDVLERYLAEARSVTAEVPMSPERRERLMQVLAHYTAAALAAFKDPLMNPCFNLMIDCLEDPAPFGLIAARLFRVILAPSKILTRENFCNVRSVAPLWVLTKIVPRLLRKWRAADDEYSQANYLIALSTLLEFINPEDYISDHSEELLPAILEGTSVRGDASARLIYLKALNEFIKLDRKAVEEHLFTVVNSLRNLLQNALNDPTNNPVKCRLAAVDVLKTMMSSYGKDELNMFRPRIEQQIHLACFDLSAEVRRKGQEAHTLWSVWLQTMGD</sequence>
<dbReference type="PANTHER" id="PTHR12891:SF0">
    <property type="entry name" value="MMS19 NUCLEOTIDE EXCISION REPAIR PROTEIN HOMOLOG"/>
    <property type="match status" value="1"/>
</dbReference>
<dbReference type="KEGG" id="psco:LY89DRAFT_689026"/>
<keyword evidence="3" id="KW-0677">Repeat</keyword>
<dbReference type="GO" id="GO:0051604">
    <property type="term" value="P:protein maturation"/>
    <property type="evidence" value="ECO:0007669"/>
    <property type="project" value="UniProtKB-UniRule"/>
</dbReference>
<dbReference type="Pfam" id="PF14500">
    <property type="entry name" value="MMS19_N"/>
    <property type="match status" value="1"/>
</dbReference>
<reference evidence="8 9" key="1">
    <citation type="submission" date="2015-10" db="EMBL/GenBank/DDBJ databases">
        <title>Full genome of DAOMC 229536 Phialocephala scopiformis, a fungal endophyte of spruce producing the potent anti-insectan compound rugulosin.</title>
        <authorList>
            <consortium name="DOE Joint Genome Institute"/>
            <person name="Walker A.K."/>
            <person name="Frasz S.L."/>
            <person name="Seifert K.A."/>
            <person name="Miller J.D."/>
            <person name="Mondo S.J."/>
            <person name="Labutti K."/>
            <person name="Lipzen A."/>
            <person name="Dockter R."/>
            <person name="Kennedy M."/>
            <person name="Grigoriev I.V."/>
            <person name="Spatafora J.W."/>
        </authorList>
    </citation>
    <scope>NUCLEOTIDE SEQUENCE [LARGE SCALE GENOMIC DNA]</scope>
    <source>
        <strain evidence="8 9">CBS 120377</strain>
    </source>
</reference>
<evidence type="ECO:0000256" key="4">
    <source>
        <dbReference type="ARBA" id="ARBA00023242"/>
    </source>
</evidence>
<gene>
    <name evidence="8" type="ORF">LY89DRAFT_689026</name>
</gene>
<evidence type="ECO:0000256" key="5">
    <source>
        <dbReference type="RuleBase" id="RU367072"/>
    </source>
</evidence>
<dbReference type="InterPro" id="IPR011989">
    <property type="entry name" value="ARM-like"/>
</dbReference>
<protein>
    <recommendedName>
        <fullName evidence="5">MMS19 nucleotide excision repair protein</fullName>
    </recommendedName>
</protein>
<dbReference type="PANTHER" id="PTHR12891">
    <property type="entry name" value="DNA REPAIR/TRANSCRIPTION PROTEIN MET18/MMS19"/>
    <property type="match status" value="1"/>
</dbReference>
<dbReference type="InterPro" id="IPR016024">
    <property type="entry name" value="ARM-type_fold"/>
</dbReference>
<keyword evidence="9" id="KW-1185">Reference proteome</keyword>
<comment type="function">
    <text evidence="5">Key component of the cytosolic iron-sulfur protein assembly (CIA) complex, a multiprotein complex that mediates the incorporation of iron-sulfur cluster into apoproteins specifically involved in DNA metabolism and genomic integrity. In the CIA complex, MMS19 acts as an adapter between early-acting CIA components and a subset of cellular target iron-sulfur proteins.</text>
</comment>
<keyword evidence="4 5" id="KW-0539">Nucleus</keyword>
<dbReference type="OrthoDB" id="342900at2759"/>
<dbReference type="GO" id="GO:0016226">
    <property type="term" value="P:iron-sulfur cluster assembly"/>
    <property type="evidence" value="ECO:0007669"/>
    <property type="project" value="UniProtKB-UniRule"/>
</dbReference>
<dbReference type="Proteomes" id="UP000070700">
    <property type="component" value="Unassembled WGS sequence"/>
</dbReference>
<evidence type="ECO:0000313" key="8">
    <source>
        <dbReference type="EMBL" id="KUJ11084.1"/>
    </source>
</evidence>
<proteinExistence type="inferred from homology"/>
<evidence type="ECO:0000313" key="9">
    <source>
        <dbReference type="Proteomes" id="UP000070700"/>
    </source>
</evidence>
<dbReference type="AlphaFoldDB" id="A0A194WTR9"/>
<dbReference type="Pfam" id="PF12460">
    <property type="entry name" value="MMS19_C"/>
    <property type="match status" value="1"/>
</dbReference>
<dbReference type="InParanoid" id="A0A194WTR9"/>
<dbReference type="GO" id="GO:0097361">
    <property type="term" value="C:cytosolic [4Fe-4S] assembly targeting complex"/>
    <property type="evidence" value="ECO:0007669"/>
    <property type="project" value="UniProtKB-UniRule"/>
</dbReference>
<dbReference type="SUPFAM" id="SSF48371">
    <property type="entry name" value="ARM repeat"/>
    <property type="match status" value="1"/>
</dbReference>
<evidence type="ECO:0000259" key="7">
    <source>
        <dbReference type="Pfam" id="PF14500"/>
    </source>
</evidence>
<evidence type="ECO:0000256" key="3">
    <source>
        <dbReference type="ARBA" id="ARBA00022737"/>
    </source>
</evidence>
<dbReference type="InterPro" id="IPR029240">
    <property type="entry name" value="MMS19_N"/>
</dbReference>
<comment type="subcellular location">
    <subcellularLocation>
        <location evidence="1 5">Nucleus</location>
    </subcellularLocation>
</comment>
<keyword evidence="5" id="KW-0234">DNA repair</keyword>
<organism evidence="8 9">
    <name type="scientific">Mollisia scopiformis</name>
    <name type="common">Conifer needle endophyte fungus</name>
    <name type="synonym">Phialocephala scopiformis</name>
    <dbReference type="NCBI Taxonomy" id="149040"/>
    <lineage>
        <taxon>Eukaryota</taxon>
        <taxon>Fungi</taxon>
        <taxon>Dikarya</taxon>
        <taxon>Ascomycota</taxon>
        <taxon>Pezizomycotina</taxon>
        <taxon>Leotiomycetes</taxon>
        <taxon>Helotiales</taxon>
        <taxon>Mollisiaceae</taxon>
        <taxon>Mollisia</taxon>
    </lineage>
</organism>
<dbReference type="InterPro" id="IPR039920">
    <property type="entry name" value="MMS19"/>
</dbReference>
<dbReference type="GeneID" id="28825557"/>
<comment type="similarity">
    <text evidence="2 5">Belongs to the MET18/MMS19 family.</text>
</comment>
<evidence type="ECO:0000259" key="6">
    <source>
        <dbReference type="Pfam" id="PF12460"/>
    </source>
</evidence>
<evidence type="ECO:0000256" key="2">
    <source>
        <dbReference type="ARBA" id="ARBA00009340"/>
    </source>
</evidence>